<evidence type="ECO:0000256" key="3">
    <source>
        <dbReference type="ARBA" id="ARBA00022692"/>
    </source>
</evidence>
<evidence type="ECO:0000313" key="9">
    <source>
        <dbReference type="Proteomes" id="UP000555552"/>
    </source>
</evidence>
<proteinExistence type="predicted"/>
<keyword evidence="2" id="KW-1003">Cell membrane</keyword>
<evidence type="ECO:0000256" key="5">
    <source>
        <dbReference type="ARBA" id="ARBA00023136"/>
    </source>
</evidence>
<gene>
    <name evidence="8" type="ORF">HLB09_10455</name>
</gene>
<dbReference type="PANTHER" id="PTHR39087:SF2">
    <property type="entry name" value="UPF0104 MEMBRANE PROTEIN MJ1595"/>
    <property type="match status" value="1"/>
</dbReference>
<reference evidence="8 9" key="1">
    <citation type="submission" date="2020-05" db="EMBL/GenBank/DDBJ databases">
        <title>MicrobeNet Type strains.</title>
        <authorList>
            <person name="Nicholson A.C."/>
        </authorList>
    </citation>
    <scope>NUCLEOTIDE SEQUENCE [LARGE SCALE GENOMIC DNA]</scope>
    <source>
        <strain evidence="8 9">JCM 14547</strain>
    </source>
</reference>
<feature type="transmembrane region" description="Helical" evidence="7">
    <location>
        <begin position="186"/>
        <end position="204"/>
    </location>
</feature>
<evidence type="ECO:0000256" key="4">
    <source>
        <dbReference type="ARBA" id="ARBA00022989"/>
    </source>
</evidence>
<dbReference type="AlphaFoldDB" id="A0A849BSR7"/>
<keyword evidence="9" id="KW-1185">Reference proteome</keyword>
<accession>A0A849BSR7</accession>
<feature type="transmembrane region" description="Helical" evidence="7">
    <location>
        <begin position="110"/>
        <end position="133"/>
    </location>
</feature>
<sequence length="343" mass="34670">MAVPPAVGPETDRVAEPPVSSGDVAAERSAPHVRRRWRAAGALLGAALGVLALSLVVRQLGSADPLTALRQAHPGWLALTAVAAVVPFAGATATVMAFSPVPLRLRPTAAVQVAGTFLNLLGPAGLGGMALNVRYLYRRGASTPAAVASVLAIQVVSVLVTALVLVAAVLSSGRTASGVRLLPDEVTLLTVLSVVVAALGTLLVPRLRRAVVARLRAPAGRALAVLRDLARHPARLGRGALGSGLVTGGFLAALGLSLRAYGADVPLLELAVVLFAGTAVGSVFPTPGGIGTVEAAIAAGLVAVGVDPVPAVLASVTYRVATLWLWVLPGWLLAVLLRRAGHV</sequence>
<keyword evidence="5 7" id="KW-0472">Membrane</keyword>
<feature type="transmembrane region" description="Helical" evidence="7">
    <location>
        <begin position="145"/>
        <end position="166"/>
    </location>
</feature>
<feature type="transmembrane region" description="Helical" evidence="7">
    <location>
        <begin position="37"/>
        <end position="56"/>
    </location>
</feature>
<dbReference type="Pfam" id="PF03706">
    <property type="entry name" value="LPG_synthase_TM"/>
    <property type="match status" value="1"/>
</dbReference>
<dbReference type="Proteomes" id="UP000555552">
    <property type="component" value="Unassembled WGS sequence"/>
</dbReference>
<keyword evidence="4 7" id="KW-1133">Transmembrane helix</keyword>
<evidence type="ECO:0000256" key="1">
    <source>
        <dbReference type="ARBA" id="ARBA00004651"/>
    </source>
</evidence>
<dbReference type="InterPro" id="IPR022791">
    <property type="entry name" value="L-PG_synthase/AglD"/>
</dbReference>
<name>A0A849BSR7_9ACTN</name>
<evidence type="ECO:0000256" key="6">
    <source>
        <dbReference type="SAM" id="MobiDB-lite"/>
    </source>
</evidence>
<comment type="caution">
    <text evidence="8">The sequence shown here is derived from an EMBL/GenBank/DDBJ whole genome shotgun (WGS) entry which is preliminary data.</text>
</comment>
<comment type="subcellular location">
    <subcellularLocation>
        <location evidence="1">Cell membrane</location>
        <topology evidence="1">Multi-pass membrane protein</topology>
    </subcellularLocation>
</comment>
<feature type="transmembrane region" description="Helical" evidence="7">
    <location>
        <begin position="240"/>
        <end position="261"/>
    </location>
</feature>
<evidence type="ECO:0000256" key="7">
    <source>
        <dbReference type="SAM" id="Phobius"/>
    </source>
</evidence>
<feature type="transmembrane region" description="Helical" evidence="7">
    <location>
        <begin position="323"/>
        <end position="341"/>
    </location>
</feature>
<evidence type="ECO:0000313" key="8">
    <source>
        <dbReference type="EMBL" id="NNH23504.1"/>
    </source>
</evidence>
<dbReference type="PANTHER" id="PTHR39087">
    <property type="entry name" value="UPF0104 MEMBRANE PROTEIN MJ1595"/>
    <property type="match status" value="1"/>
</dbReference>
<dbReference type="RefSeq" id="WP_171203316.1">
    <property type="nucleotide sequence ID" value="NZ_BAAANP010000014.1"/>
</dbReference>
<feature type="region of interest" description="Disordered" evidence="6">
    <location>
        <begin position="1"/>
        <end position="27"/>
    </location>
</feature>
<dbReference type="GO" id="GO:0005886">
    <property type="term" value="C:plasma membrane"/>
    <property type="evidence" value="ECO:0007669"/>
    <property type="project" value="UniProtKB-SubCell"/>
</dbReference>
<organism evidence="8 9">
    <name type="scientific">Pseudokineococcus marinus</name>
    <dbReference type="NCBI Taxonomy" id="351215"/>
    <lineage>
        <taxon>Bacteria</taxon>
        <taxon>Bacillati</taxon>
        <taxon>Actinomycetota</taxon>
        <taxon>Actinomycetes</taxon>
        <taxon>Kineosporiales</taxon>
        <taxon>Kineosporiaceae</taxon>
        <taxon>Pseudokineococcus</taxon>
    </lineage>
</organism>
<feature type="transmembrane region" description="Helical" evidence="7">
    <location>
        <begin position="76"/>
        <end position="98"/>
    </location>
</feature>
<evidence type="ECO:0000256" key="2">
    <source>
        <dbReference type="ARBA" id="ARBA00022475"/>
    </source>
</evidence>
<protein>
    <submittedName>
        <fullName evidence="8">Flippase-like domain-containing protein</fullName>
    </submittedName>
</protein>
<keyword evidence="3 7" id="KW-0812">Transmembrane</keyword>
<dbReference type="EMBL" id="JABEMA010000151">
    <property type="protein sequence ID" value="NNH23504.1"/>
    <property type="molecule type" value="Genomic_DNA"/>
</dbReference>